<dbReference type="GO" id="GO:0008270">
    <property type="term" value="F:zinc ion binding"/>
    <property type="evidence" value="ECO:0007669"/>
    <property type="project" value="UniProtKB-KW"/>
</dbReference>
<dbReference type="InterPro" id="IPR047153">
    <property type="entry name" value="TRIM45/56/19-like"/>
</dbReference>
<dbReference type="SUPFAM" id="SSF57845">
    <property type="entry name" value="B-box zinc-binding domain"/>
    <property type="match status" value="1"/>
</dbReference>
<keyword evidence="9" id="KW-1185">Reference proteome</keyword>
<dbReference type="PROSITE" id="PS00518">
    <property type="entry name" value="ZF_RING_1"/>
    <property type="match status" value="1"/>
</dbReference>
<accession>A0ABD3XQJ1</accession>
<dbReference type="SUPFAM" id="SSF57850">
    <property type="entry name" value="RING/U-box"/>
    <property type="match status" value="1"/>
</dbReference>
<dbReference type="PANTHER" id="PTHR25462">
    <property type="entry name" value="BONUS, ISOFORM C-RELATED"/>
    <property type="match status" value="1"/>
</dbReference>
<keyword evidence="3 5" id="KW-0863">Zinc-finger</keyword>
<evidence type="ECO:0000259" key="6">
    <source>
        <dbReference type="PROSITE" id="PS50089"/>
    </source>
</evidence>
<dbReference type="Gene3D" id="2.120.10.30">
    <property type="entry name" value="TolB, C-terminal domain"/>
    <property type="match status" value="1"/>
</dbReference>
<dbReference type="Proteomes" id="UP001634394">
    <property type="component" value="Unassembled WGS sequence"/>
</dbReference>
<dbReference type="PROSITE" id="PS50119">
    <property type="entry name" value="ZF_BBOX"/>
    <property type="match status" value="1"/>
</dbReference>
<gene>
    <name evidence="8" type="ORF">ACJMK2_000295</name>
</gene>
<keyword evidence="4" id="KW-0862">Zinc</keyword>
<sequence length="695" mass="79260">MATATEERIHISQLLQCPICLDTFKKPKLLPCGHTYCTSCIQSHINSKLTPRETELRCFPCPVCRADTSPQNPEVDIDKWAELFPVNSMVISLLDVTVERDGENLCDLCLNRNRKNTATSYCRDCNRTMCGMCKECHGDIPSTNHHTVTDLNTKCEINEARPNLSFIEMCPIHSDKHIEFFCSDHYKLCCATCGFLEHRKCDNITSIKDMIKSYDLKTKSRELESILYNLHGYLKDIIDKVVTTGTSVVNDKKSILQKIQIAKLQLNYKIKNLEAVLIADIEGKHKEEILNLHSLEARGHSLIIAIDSDRTHLDFALRYGSEVQKLITLHKLDQNQHRYVETIDSYRENVTDVQFTFDLDETFRRLTNNLKQLGIINVTRTKSDLPPCPHMKADVRRVTTVAKEKNIPQIAVSDGQSELECVRETTLSPTSESNAMKVSAFCVKLSGDEKECSVSDVLQLEDDRLILVDYMNLKLKLFDPNNYVCTDFLVCPGKPWNVCHFLTNDVAVTIPHRKKIQIINISGKMRKVREFKTRLDCYGIVMAENQLAVTTGRHQHCILILDKNGTEIKTIRETNYESESLFGPMRIATNASKTVLYVSYHNGNMLVAYNSSWDVLFTYTDPEIQGPAGVDTDRDGNIYLCGYNSACVQQISVEGKLIKVLRRKRKPFTIRFDRRKIKLFLTSGKCNVAEVLELF</sequence>
<dbReference type="InterPro" id="IPR027370">
    <property type="entry name" value="Znf-RING_euk"/>
</dbReference>
<dbReference type="InterPro" id="IPR011042">
    <property type="entry name" value="6-blade_b-propeller_TolB-like"/>
</dbReference>
<dbReference type="Gene3D" id="3.30.160.60">
    <property type="entry name" value="Classic Zinc Finger"/>
    <property type="match status" value="1"/>
</dbReference>
<evidence type="ECO:0000313" key="8">
    <source>
        <dbReference type="EMBL" id="KAL3887910.1"/>
    </source>
</evidence>
<evidence type="ECO:0000256" key="5">
    <source>
        <dbReference type="PROSITE-ProRule" id="PRU00024"/>
    </source>
</evidence>
<dbReference type="InterPro" id="IPR013083">
    <property type="entry name" value="Znf_RING/FYVE/PHD"/>
</dbReference>
<feature type="domain" description="B box-type" evidence="7">
    <location>
        <begin position="101"/>
        <end position="151"/>
    </location>
</feature>
<dbReference type="Pfam" id="PF13445">
    <property type="entry name" value="zf-RING_UBOX"/>
    <property type="match status" value="1"/>
</dbReference>
<feature type="domain" description="RING-type" evidence="6">
    <location>
        <begin position="17"/>
        <end position="65"/>
    </location>
</feature>
<dbReference type="AlphaFoldDB" id="A0ABD3XQJ1"/>
<dbReference type="Gene3D" id="3.30.40.10">
    <property type="entry name" value="Zinc/RING finger domain, C3HC4 (zinc finger)"/>
    <property type="match status" value="1"/>
</dbReference>
<evidence type="ECO:0000259" key="7">
    <source>
        <dbReference type="PROSITE" id="PS50119"/>
    </source>
</evidence>
<evidence type="ECO:0000256" key="3">
    <source>
        <dbReference type="ARBA" id="ARBA00022771"/>
    </source>
</evidence>
<evidence type="ECO:0000313" key="9">
    <source>
        <dbReference type="Proteomes" id="UP001634394"/>
    </source>
</evidence>
<dbReference type="SUPFAM" id="SSF101898">
    <property type="entry name" value="NHL repeat"/>
    <property type="match status" value="1"/>
</dbReference>
<evidence type="ECO:0000256" key="1">
    <source>
        <dbReference type="ARBA" id="ARBA00022553"/>
    </source>
</evidence>
<comment type="caution">
    <text evidence="8">The sequence shown here is derived from an EMBL/GenBank/DDBJ whole genome shotgun (WGS) entry which is preliminary data.</text>
</comment>
<dbReference type="InterPro" id="IPR000315">
    <property type="entry name" value="Znf_B-box"/>
</dbReference>
<dbReference type="EMBL" id="JBJQND010000001">
    <property type="protein sequence ID" value="KAL3887910.1"/>
    <property type="molecule type" value="Genomic_DNA"/>
</dbReference>
<reference evidence="8 9" key="1">
    <citation type="submission" date="2024-11" db="EMBL/GenBank/DDBJ databases">
        <title>Chromosome-level genome assembly of the freshwater bivalve Anodonta woodiana.</title>
        <authorList>
            <person name="Chen X."/>
        </authorList>
    </citation>
    <scope>NUCLEOTIDE SEQUENCE [LARGE SCALE GENOMIC DNA]</scope>
    <source>
        <strain evidence="8">MN2024</strain>
        <tissue evidence="8">Gills</tissue>
    </source>
</reference>
<keyword evidence="1" id="KW-0597">Phosphoprotein</keyword>
<proteinExistence type="predicted"/>
<dbReference type="PANTHER" id="PTHR25462:SF305">
    <property type="entry name" value="RING-TYPE DOMAIN-CONTAINING PROTEIN"/>
    <property type="match status" value="1"/>
</dbReference>
<name>A0ABD3XQJ1_SINWO</name>
<dbReference type="SMART" id="SM00184">
    <property type="entry name" value="RING"/>
    <property type="match status" value="1"/>
</dbReference>
<dbReference type="InterPro" id="IPR017907">
    <property type="entry name" value="Znf_RING_CS"/>
</dbReference>
<dbReference type="PROSITE" id="PS50089">
    <property type="entry name" value="ZF_RING_2"/>
    <property type="match status" value="1"/>
</dbReference>
<organism evidence="8 9">
    <name type="scientific">Sinanodonta woodiana</name>
    <name type="common">Chinese pond mussel</name>
    <name type="synonym">Anodonta woodiana</name>
    <dbReference type="NCBI Taxonomy" id="1069815"/>
    <lineage>
        <taxon>Eukaryota</taxon>
        <taxon>Metazoa</taxon>
        <taxon>Spiralia</taxon>
        <taxon>Lophotrochozoa</taxon>
        <taxon>Mollusca</taxon>
        <taxon>Bivalvia</taxon>
        <taxon>Autobranchia</taxon>
        <taxon>Heteroconchia</taxon>
        <taxon>Palaeoheterodonta</taxon>
        <taxon>Unionida</taxon>
        <taxon>Unionoidea</taxon>
        <taxon>Unionidae</taxon>
        <taxon>Unioninae</taxon>
        <taxon>Sinanodonta</taxon>
    </lineage>
</organism>
<evidence type="ECO:0000256" key="4">
    <source>
        <dbReference type="ARBA" id="ARBA00022833"/>
    </source>
</evidence>
<keyword evidence="2" id="KW-0479">Metal-binding</keyword>
<evidence type="ECO:0000256" key="2">
    <source>
        <dbReference type="ARBA" id="ARBA00022723"/>
    </source>
</evidence>
<dbReference type="InterPro" id="IPR001841">
    <property type="entry name" value="Znf_RING"/>
</dbReference>
<protein>
    <submittedName>
        <fullName evidence="8">Uncharacterized protein</fullName>
    </submittedName>
</protein>